<name>A0A2N9H557_FAGSY</name>
<feature type="compositionally biased region" description="Low complexity" evidence="1">
    <location>
        <begin position="126"/>
        <end position="140"/>
    </location>
</feature>
<dbReference type="EMBL" id="OIVN01002847">
    <property type="protein sequence ID" value="SPD06913.1"/>
    <property type="molecule type" value="Genomic_DNA"/>
</dbReference>
<proteinExistence type="predicted"/>
<dbReference type="AlphaFoldDB" id="A0A2N9H557"/>
<feature type="region of interest" description="Disordered" evidence="1">
    <location>
        <begin position="122"/>
        <end position="141"/>
    </location>
</feature>
<evidence type="ECO:0000313" key="2">
    <source>
        <dbReference type="EMBL" id="SPD06913.1"/>
    </source>
</evidence>
<sequence>MFSNKLASISFKAHPNLCPNLSFCLSALSLPSAQFLLDPSLYLSASETLLRPLSALPVSASPRLTLILYLSALSLPGTICSLQTRSAFQTRSIAAVTRRHAPVEAPARKPHAPPRAANVKNSLQFHAPPGGSAGSSSHAPTCSARASTCQTHASARQAHAKRLRFWPDLLFACQSSIFNGLRLSAFPNSKQYNVLPCHLSSLISEQNIVVANPVPSPIS</sequence>
<gene>
    <name evidence="2" type="ORF">FSB_LOCUS34795</name>
</gene>
<organism evidence="2">
    <name type="scientific">Fagus sylvatica</name>
    <name type="common">Beechnut</name>
    <dbReference type="NCBI Taxonomy" id="28930"/>
    <lineage>
        <taxon>Eukaryota</taxon>
        <taxon>Viridiplantae</taxon>
        <taxon>Streptophyta</taxon>
        <taxon>Embryophyta</taxon>
        <taxon>Tracheophyta</taxon>
        <taxon>Spermatophyta</taxon>
        <taxon>Magnoliopsida</taxon>
        <taxon>eudicotyledons</taxon>
        <taxon>Gunneridae</taxon>
        <taxon>Pentapetalae</taxon>
        <taxon>rosids</taxon>
        <taxon>fabids</taxon>
        <taxon>Fagales</taxon>
        <taxon>Fagaceae</taxon>
        <taxon>Fagus</taxon>
    </lineage>
</organism>
<evidence type="ECO:0000256" key="1">
    <source>
        <dbReference type="SAM" id="MobiDB-lite"/>
    </source>
</evidence>
<accession>A0A2N9H557</accession>
<protein>
    <submittedName>
        <fullName evidence="2">Uncharacterized protein</fullName>
    </submittedName>
</protein>
<reference evidence="2" key="1">
    <citation type="submission" date="2018-02" db="EMBL/GenBank/DDBJ databases">
        <authorList>
            <person name="Cohen D.B."/>
            <person name="Kent A.D."/>
        </authorList>
    </citation>
    <scope>NUCLEOTIDE SEQUENCE</scope>
</reference>